<proteinExistence type="inferred from homology"/>
<feature type="signal peptide" evidence="4">
    <location>
        <begin position="1"/>
        <end position="24"/>
    </location>
</feature>
<sequence>MKKNMTLLLAAALLCAGGAAQAQAQQAASSPVDPLEGFNRSIFNFNEGLDRTVLKPVATAYRDVVPSPVRTGVSNFMGNFSDAWSAINQFLQGKGEAGISMTFRVLVNSTFGLAGLVDWATPMGLERQSEDFGQTLGRWGLGSGPYIVLPLLGPSSLRDTAGLTLDLQTTPSSVLFSSTSDRVMATSLQVINRRSELLGATDVVDQIALDKYQFIRDGYLARRRSQVYDGNPPEQPDEQDDDTGTGDAGTQPAPATLNPAAPPPATPAPAPASAQ</sequence>
<dbReference type="EMBL" id="JAXOJX010000002">
    <property type="protein sequence ID" value="MDZ5455431.1"/>
    <property type="molecule type" value="Genomic_DNA"/>
</dbReference>
<dbReference type="Pfam" id="PF04333">
    <property type="entry name" value="MlaA"/>
    <property type="match status" value="1"/>
</dbReference>
<dbReference type="PANTHER" id="PTHR30035:SF3">
    <property type="entry name" value="INTERMEMBRANE PHOSPHOLIPID TRANSPORT SYSTEM LIPOPROTEIN MLAA"/>
    <property type="match status" value="1"/>
</dbReference>
<dbReference type="RefSeq" id="WP_322464257.1">
    <property type="nucleotide sequence ID" value="NZ_JAXOJX010000002.1"/>
</dbReference>
<feature type="chain" id="PRO_5047298555" evidence="4">
    <location>
        <begin position="25"/>
        <end position="275"/>
    </location>
</feature>
<dbReference type="InterPro" id="IPR007428">
    <property type="entry name" value="MlaA"/>
</dbReference>
<feature type="region of interest" description="Disordered" evidence="3">
    <location>
        <begin position="225"/>
        <end position="275"/>
    </location>
</feature>
<dbReference type="Proteomes" id="UP001293718">
    <property type="component" value="Unassembled WGS sequence"/>
</dbReference>
<gene>
    <name evidence="5" type="ORF">SM757_02465</name>
</gene>
<evidence type="ECO:0000256" key="3">
    <source>
        <dbReference type="SAM" id="MobiDB-lite"/>
    </source>
</evidence>
<protein>
    <submittedName>
        <fullName evidence="5">VacJ family lipoprotein</fullName>
    </submittedName>
</protein>
<keyword evidence="5" id="KW-0449">Lipoprotein</keyword>
<comment type="caution">
    <text evidence="5">The sequence shown here is derived from an EMBL/GenBank/DDBJ whole genome shotgun (WGS) entry which is preliminary data.</text>
</comment>
<dbReference type="PRINTS" id="PR01805">
    <property type="entry name" value="VACJLIPOPROT"/>
</dbReference>
<evidence type="ECO:0000313" key="6">
    <source>
        <dbReference type="Proteomes" id="UP001293718"/>
    </source>
</evidence>
<comment type="similarity">
    <text evidence="1">Belongs to the MlaA family.</text>
</comment>
<feature type="compositionally biased region" description="Low complexity" evidence="3">
    <location>
        <begin position="248"/>
        <end position="259"/>
    </location>
</feature>
<organism evidence="5 6">
    <name type="scientific">Azohydromonas lata</name>
    <dbReference type="NCBI Taxonomy" id="45677"/>
    <lineage>
        <taxon>Bacteria</taxon>
        <taxon>Pseudomonadati</taxon>
        <taxon>Pseudomonadota</taxon>
        <taxon>Betaproteobacteria</taxon>
        <taxon>Burkholderiales</taxon>
        <taxon>Sphaerotilaceae</taxon>
        <taxon>Azohydromonas</taxon>
    </lineage>
</organism>
<feature type="compositionally biased region" description="Acidic residues" evidence="3">
    <location>
        <begin position="235"/>
        <end position="244"/>
    </location>
</feature>
<keyword evidence="2 4" id="KW-0732">Signal</keyword>
<dbReference type="PANTHER" id="PTHR30035">
    <property type="entry name" value="LIPOPROTEIN VACJ-RELATED"/>
    <property type="match status" value="1"/>
</dbReference>
<reference evidence="5 6" key="1">
    <citation type="submission" date="2023-11" db="EMBL/GenBank/DDBJ databases">
        <title>Draft genome of Azohydromonas lata strain H1 (DSM1123), a polyhydroxyalkanoate producer.</title>
        <authorList>
            <person name="Traversa D."/>
            <person name="D'Addabbo P."/>
            <person name="Pazzani C."/>
            <person name="Manzari C."/>
            <person name="Chiara M."/>
            <person name="Scrascia M."/>
        </authorList>
    </citation>
    <scope>NUCLEOTIDE SEQUENCE [LARGE SCALE GENOMIC DNA]</scope>
    <source>
        <strain evidence="5 6">H1</strain>
    </source>
</reference>
<feature type="compositionally biased region" description="Pro residues" evidence="3">
    <location>
        <begin position="260"/>
        <end position="275"/>
    </location>
</feature>
<name>A0ABU5I8K2_9BURK</name>
<evidence type="ECO:0000313" key="5">
    <source>
        <dbReference type="EMBL" id="MDZ5455431.1"/>
    </source>
</evidence>
<evidence type="ECO:0000256" key="2">
    <source>
        <dbReference type="ARBA" id="ARBA00022729"/>
    </source>
</evidence>
<evidence type="ECO:0000256" key="4">
    <source>
        <dbReference type="SAM" id="SignalP"/>
    </source>
</evidence>
<evidence type="ECO:0000256" key="1">
    <source>
        <dbReference type="ARBA" id="ARBA00010634"/>
    </source>
</evidence>
<accession>A0ABU5I8K2</accession>
<keyword evidence="6" id="KW-1185">Reference proteome</keyword>